<feature type="compositionally biased region" description="Basic and acidic residues" evidence="1">
    <location>
        <begin position="253"/>
        <end position="262"/>
    </location>
</feature>
<evidence type="ECO:0000313" key="2">
    <source>
        <dbReference type="EMBL" id="CAJ1943651.1"/>
    </source>
</evidence>
<feature type="compositionally biased region" description="Basic and acidic residues" evidence="1">
    <location>
        <begin position="284"/>
        <end position="294"/>
    </location>
</feature>
<comment type="caution">
    <text evidence="2">The sequence shown here is derived from an EMBL/GenBank/DDBJ whole genome shotgun (WGS) entry which is preliminary data.</text>
</comment>
<protein>
    <submittedName>
        <fullName evidence="2">Uncharacterized protein</fullName>
    </submittedName>
</protein>
<feature type="compositionally biased region" description="Polar residues" evidence="1">
    <location>
        <begin position="679"/>
        <end position="688"/>
    </location>
</feature>
<feature type="compositionally biased region" description="Basic and acidic residues" evidence="1">
    <location>
        <begin position="87"/>
        <end position="101"/>
    </location>
</feature>
<dbReference type="AlphaFoldDB" id="A0AAD2CR09"/>
<gene>
    <name evidence="2" type="ORF">CYCCA115_LOCUS8548</name>
</gene>
<accession>A0AAD2CR09</accession>
<proteinExistence type="predicted"/>
<feature type="compositionally biased region" description="Low complexity" evidence="1">
    <location>
        <begin position="102"/>
        <end position="114"/>
    </location>
</feature>
<feature type="region of interest" description="Disordered" evidence="1">
    <location>
        <begin position="253"/>
        <end position="296"/>
    </location>
</feature>
<evidence type="ECO:0000313" key="3">
    <source>
        <dbReference type="Proteomes" id="UP001295423"/>
    </source>
</evidence>
<reference evidence="2" key="1">
    <citation type="submission" date="2023-08" db="EMBL/GenBank/DDBJ databases">
        <authorList>
            <person name="Audoor S."/>
            <person name="Bilcke G."/>
        </authorList>
    </citation>
    <scope>NUCLEOTIDE SEQUENCE</scope>
</reference>
<feature type="compositionally biased region" description="Basic and acidic residues" evidence="1">
    <location>
        <begin position="664"/>
        <end position="673"/>
    </location>
</feature>
<organism evidence="2 3">
    <name type="scientific">Cylindrotheca closterium</name>
    <dbReference type="NCBI Taxonomy" id="2856"/>
    <lineage>
        <taxon>Eukaryota</taxon>
        <taxon>Sar</taxon>
        <taxon>Stramenopiles</taxon>
        <taxon>Ochrophyta</taxon>
        <taxon>Bacillariophyta</taxon>
        <taxon>Bacillariophyceae</taxon>
        <taxon>Bacillariophycidae</taxon>
        <taxon>Bacillariales</taxon>
        <taxon>Bacillariaceae</taxon>
        <taxon>Cylindrotheca</taxon>
    </lineage>
</organism>
<keyword evidence="3" id="KW-1185">Reference proteome</keyword>
<feature type="region of interest" description="Disordered" evidence="1">
    <location>
        <begin position="656"/>
        <end position="693"/>
    </location>
</feature>
<sequence>MLYPSDEMMMQPHNDHDDEDMEFLEFEQELEQESRLHRGMDASLLDPPLACISLSDNSSSNGNENHDMDVGIDLNLDEESSSSSLNKNHDDSISDKHDGALKKVATTPKTAATTKVDDSSTRKSRRRRGIPKDISVKDTMEDETTAHQLFLLDQQIVLEQFGVYSDLSEEEEEEKLCCLQDIAAVTLEASVNASARLVRDCQGGNEKSSDDGTQHGHSKVCSSLPTDYCGQDGQEAYQHCYEGLRLFVVDDEGGRDVSRSTEEPSTTLKDQTDDNENSNEDNVDVNRDPDKLEESYDDDEAGEFEAMIGGNQYAVNRSFSSHTQSATFCQGNCDVMSQYWERIKLALSNRNGDNFYQAIDAKSQASVFSFFDNTHQQLENTDSLSYSSVGDDGTFKSPFFPVLEKCHNGDESFSNEMDKMISCALPNGLVFCTIWLDHPDYWDTTTACDLAIDESDFYIRNGCEVVWKISSDARNGQRFVEFPHHRRTAQASDLLRCFAWAGDKDHAVVYQLNMVLAEMRRAMEKNGPQETKKSSGKQHKGNAIQDESTVVLDDSAEIEASEIEVVLWSSPKRIFPHFVDVHGNQVSKVHLVREKKATLVSYSCASAKTEMTSFGRIVFFVKTIDSIPSLLSAPSDEMAETEQGEETVLEESVVDDEEDVEEEQQPHDEHQNEEWSAAERSNVTTMIDNRTRPQRVRYILEGDTDEEFSEKFGL</sequence>
<feature type="region of interest" description="Disordered" evidence="1">
    <location>
        <begin position="79"/>
        <end position="132"/>
    </location>
</feature>
<dbReference type="Proteomes" id="UP001295423">
    <property type="component" value="Unassembled WGS sequence"/>
</dbReference>
<name>A0AAD2CR09_9STRA</name>
<feature type="compositionally biased region" description="Acidic residues" evidence="1">
    <location>
        <begin position="273"/>
        <end position="283"/>
    </location>
</feature>
<feature type="region of interest" description="Disordered" evidence="1">
    <location>
        <begin position="524"/>
        <end position="546"/>
    </location>
</feature>
<evidence type="ECO:0000256" key="1">
    <source>
        <dbReference type="SAM" id="MobiDB-lite"/>
    </source>
</evidence>
<dbReference type="EMBL" id="CAKOGP040001113">
    <property type="protein sequence ID" value="CAJ1943651.1"/>
    <property type="molecule type" value="Genomic_DNA"/>
</dbReference>